<accession>A0A816FL15</accession>
<proteinExistence type="predicted"/>
<protein>
    <submittedName>
        <fullName evidence="2">Uncharacterized protein</fullName>
    </submittedName>
</protein>
<sequence length="728" mass="84163">MARRSMAAGGSGILCAHPTRHQNRRKATHPKGKRVISKQFANYIQKYYRRGIGKSKLSIREGDFLCFKCYNFEFIKMSKKYKLTQVQESVVEHYPKLEPMEFVSFLNLTEAQSVIQDETLSSASPNSSNASMNEFYDKQEAVDSLNNVFELMNIERIVDVRHRDELRSKSNQVVVKLHNMHDSILDLKISSNSSNTHFLSSGVTLHDYQTLIDGLKQLFFISNKEQQLQLLTITPAEWGRKKIEYFFNCTEHQAKEGILLRYLYGVLARPTYFSGNKPLSKEIIDQVLEFYQDDRISRQSSNKKDKIKVNGEDKIFRFMDMCVGDAYLVFKNEFSNINISHSKFFALRPKWVKINCPSQGCLCIYHENFHLLLEAWNNRNDVDWDLQQLTDCILCTSTTESCYTEQCDDCGDRSPSDIMRLTCKGDIDDEDNEVRWFNWIRTSGKVSLQETSGSMATLLSKIDEQWAVILYHHHVKEQQKYFIHEIKQRSSDQDYVVITCDFAENYTLVAQREVQSAHWNQQQVAIFTIHVKIGDLHLNVAAISDYLNHDTVFVHCCQKTIVTMVKDKFPLVRKIVYVSDGAGMHFKNKYNMYNLSCHKEEFGIGAEWLFTATGHGKSACDGIGAALKCSATRHISQSQKKTFFSSAEDFYEFCRAHKSLSSKIDVFFIKNNYVLEQTYILNERWKKLPTKSWIVGIKGFHHFESPSTGHLICKITSTSSELHEFTLT</sequence>
<evidence type="ECO:0000256" key="1">
    <source>
        <dbReference type="SAM" id="MobiDB-lite"/>
    </source>
</evidence>
<dbReference type="Proteomes" id="UP000663828">
    <property type="component" value="Unassembled WGS sequence"/>
</dbReference>
<feature type="region of interest" description="Disordered" evidence="1">
    <location>
        <begin position="1"/>
        <end position="31"/>
    </location>
</feature>
<comment type="caution">
    <text evidence="2">The sequence shown here is derived from an EMBL/GenBank/DDBJ whole genome shotgun (WGS) entry which is preliminary data.</text>
</comment>
<keyword evidence="3" id="KW-1185">Reference proteome</keyword>
<name>A0A816FL15_ADIRI</name>
<gene>
    <name evidence="2" type="ORF">XAT740_LOCUS57198</name>
</gene>
<evidence type="ECO:0000313" key="3">
    <source>
        <dbReference type="Proteomes" id="UP000663828"/>
    </source>
</evidence>
<organism evidence="2 3">
    <name type="scientific">Adineta ricciae</name>
    <name type="common">Rotifer</name>
    <dbReference type="NCBI Taxonomy" id="249248"/>
    <lineage>
        <taxon>Eukaryota</taxon>
        <taxon>Metazoa</taxon>
        <taxon>Spiralia</taxon>
        <taxon>Gnathifera</taxon>
        <taxon>Rotifera</taxon>
        <taxon>Eurotatoria</taxon>
        <taxon>Bdelloidea</taxon>
        <taxon>Adinetida</taxon>
        <taxon>Adinetidae</taxon>
        <taxon>Adineta</taxon>
    </lineage>
</organism>
<dbReference type="EMBL" id="CAJNOR010011643">
    <property type="protein sequence ID" value="CAF1662744.1"/>
    <property type="molecule type" value="Genomic_DNA"/>
</dbReference>
<dbReference type="PANTHER" id="PTHR46601">
    <property type="entry name" value="ULP_PROTEASE DOMAIN-CONTAINING PROTEIN"/>
    <property type="match status" value="1"/>
</dbReference>
<dbReference type="PANTHER" id="PTHR46601:SF1">
    <property type="entry name" value="ADF-H DOMAIN-CONTAINING PROTEIN"/>
    <property type="match status" value="1"/>
</dbReference>
<evidence type="ECO:0000313" key="2">
    <source>
        <dbReference type="EMBL" id="CAF1662744.1"/>
    </source>
</evidence>
<feature type="compositionally biased region" description="Basic residues" evidence="1">
    <location>
        <begin position="18"/>
        <end position="31"/>
    </location>
</feature>
<reference evidence="2" key="1">
    <citation type="submission" date="2021-02" db="EMBL/GenBank/DDBJ databases">
        <authorList>
            <person name="Nowell W R."/>
        </authorList>
    </citation>
    <scope>NUCLEOTIDE SEQUENCE</scope>
</reference>
<dbReference type="AlphaFoldDB" id="A0A816FL15"/>